<dbReference type="GO" id="GO:0006515">
    <property type="term" value="P:protein quality control for misfolded or incompletely synthesized proteins"/>
    <property type="evidence" value="ECO:0007669"/>
    <property type="project" value="TreeGrafter"/>
</dbReference>
<dbReference type="PROSITE" id="PS00382">
    <property type="entry name" value="CLP_PROTEASE_HIS"/>
    <property type="match status" value="1"/>
</dbReference>
<comment type="similarity">
    <text evidence="1 8">Belongs to the peptidase S14 family.</text>
</comment>
<dbReference type="InterPro" id="IPR033135">
    <property type="entry name" value="ClpP_His_AS"/>
</dbReference>
<keyword evidence="4" id="KW-0378">Hydrolase</keyword>
<dbReference type="GO" id="GO:0004176">
    <property type="term" value="F:ATP-dependent peptidase activity"/>
    <property type="evidence" value="ECO:0007669"/>
    <property type="project" value="InterPro"/>
</dbReference>
<dbReference type="PRINTS" id="PR00127">
    <property type="entry name" value="CLPPROTEASEP"/>
</dbReference>
<gene>
    <name evidence="9" type="primary">clpP</name>
</gene>
<protein>
    <recommendedName>
        <fullName evidence="8">ATP-dependent Clp protease proteolytic subunit</fullName>
    </recommendedName>
</protein>
<keyword evidence="5" id="KW-0720">Serine protease</keyword>
<geneLocation type="plastid" evidence="9"/>
<organism evidence="9">
    <name type="scientific">Canavalia cathartica</name>
    <name type="common">Jackbean</name>
    <name type="synonym">Canavalia virosa</name>
    <dbReference type="NCBI Taxonomy" id="28958"/>
    <lineage>
        <taxon>Eukaryota</taxon>
        <taxon>Viridiplantae</taxon>
        <taxon>Streptophyta</taxon>
        <taxon>Embryophyta</taxon>
        <taxon>Tracheophyta</taxon>
        <taxon>Spermatophyta</taxon>
        <taxon>Magnoliopsida</taxon>
        <taxon>eudicotyledons</taxon>
        <taxon>Gunneridae</taxon>
        <taxon>Pentapetalae</taxon>
        <taxon>rosids</taxon>
        <taxon>fabids</taxon>
        <taxon>Fabales</taxon>
        <taxon>Fabaceae</taxon>
        <taxon>Papilionoideae</taxon>
        <taxon>50 kb inversion clade</taxon>
        <taxon>NPAAA clade</taxon>
        <taxon>indigoferoid/millettioid clade</taxon>
        <taxon>Phaseoleae</taxon>
        <taxon>Canavalia</taxon>
    </lineage>
</organism>
<accession>A0A6H0DZG8</accession>
<dbReference type="CDD" id="cd07017">
    <property type="entry name" value="S14_ClpP_2"/>
    <property type="match status" value="1"/>
</dbReference>
<evidence type="ECO:0000256" key="1">
    <source>
        <dbReference type="ARBA" id="ARBA00007039"/>
    </source>
</evidence>
<dbReference type="GO" id="GO:0009532">
    <property type="term" value="C:plastid stroma"/>
    <property type="evidence" value="ECO:0007669"/>
    <property type="project" value="UniProtKB-ARBA"/>
</dbReference>
<dbReference type="GO" id="GO:0004252">
    <property type="term" value="F:serine-type endopeptidase activity"/>
    <property type="evidence" value="ECO:0007669"/>
    <property type="project" value="UniProtKB-EC"/>
</dbReference>
<dbReference type="Gene3D" id="3.90.226.10">
    <property type="entry name" value="2-enoyl-CoA Hydratase, Chain A, domain 1"/>
    <property type="match status" value="1"/>
</dbReference>
<comment type="catalytic activity">
    <reaction evidence="6 7">
        <text>Hydrolysis of proteins to small peptides in the presence of ATP and magnesium. alpha-casein is the usual test substrate. In the absence of ATP, only oligopeptides shorter than five residues are hydrolyzed (such as succinyl-Leu-Tyr-|-NHMec, and Leu-Tyr-Leu-|-Tyr-Trp, in which cleavage of the -Tyr-|-Leu- and -Tyr-|-Trp bonds also occurs).</text>
        <dbReference type="EC" id="3.4.21.92"/>
    </reaction>
</comment>
<sequence>MPVGVPKIPFCFPDDQDGSWVELYHVLYRLRVLFLCQAVETEISNQLCGIIAYLTIEDSTQDIFMFVQCLGGGVLPGLALFDMMTVSDSAVYTIAMGYSASMGAFVLSGGDITKRLAFPHARVMIHQPASSFYEGELANYFLDTGEIRRIRKSVIRAYARRTGQSYRAILTGMERDSFMTPEEAQALGIIDGIIDLEY</sequence>
<keyword evidence="3 9" id="KW-0645">Protease</keyword>
<dbReference type="GO" id="GO:0051117">
    <property type="term" value="F:ATPase binding"/>
    <property type="evidence" value="ECO:0007669"/>
    <property type="project" value="TreeGrafter"/>
</dbReference>
<dbReference type="GeneID" id="54604686"/>
<feature type="active site" evidence="7">
    <location>
        <position position="126"/>
    </location>
</feature>
<reference evidence="9" key="1">
    <citation type="journal article" date="2020" name="Syst. Biol.">
        <title>Exploration of Plastid Phylogenomic Conflict Yields New Insights into the Deep Relationships of Leguminosae.</title>
        <authorList>
            <person name="Zhang R."/>
            <person name="Wang Y.H."/>
            <person name="Jin J.J."/>
            <person name="Stull G.W."/>
            <person name="Bruneau A."/>
            <person name="Cardoso D."/>
            <person name="de Queiroz L.P."/>
            <person name="Moore M.J."/>
            <person name="Zhang S.D."/>
            <person name="Chen S.Y."/>
            <person name="Wang J."/>
            <person name="Li D.Z."/>
            <person name="Yi T.S."/>
        </authorList>
    </citation>
    <scope>NUCLEOTIDE SEQUENCE</scope>
    <source>
        <tissue evidence="9">Fresh</tissue>
    </source>
</reference>
<evidence type="ECO:0000256" key="6">
    <source>
        <dbReference type="ARBA" id="ARBA00034021"/>
    </source>
</evidence>
<evidence type="ECO:0000256" key="8">
    <source>
        <dbReference type="RuleBase" id="RU003567"/>
    </source>
</evidence>
<proteinExistence type="inferred from homology"/>
<evidence type="ECO:0000256" key="4">
    <source>
        <dbReference type="ARBA" id="ARBA00022801"/>
    </source>
</evidence>
<dbReference type="InterPro" id="IPR001907">
    <property type="entry name" value="ClpP"/>
</dbReference>
<dbReference type="Pfam" id="PF00574">
    <property type="entry name" value="CLP_protease"/>
    <property type="match status" value="1"/>
</dbReference>
<dbReference type="EMBL" id="MN709790">
    <property type="protein sequence ID" value="QIS94953.1"/>
    <property type="molecule type" value="Genomic_DNA"/>
</dbReference>
<dbReference type="PANTHER" id="PTHR10381:SF15">
    <property type="entry name" value="CHLOROPLASTIC ATP-DEPENDENT CLP PROTEASE PROTEOLYTIC SUBUNIT 1"/>
    <property type="match status" value="1"/>
</dbReference>
<evidence type="ECO:0000256" key="7">
    <source>
        <dbReference type="PROSITE-ProRule" id="PRU10086"/>
    </source>
</evidence>
<evidence type="ECO:0000256" key="2">
    <source>
        <dbReference type="ARBA" id="ARBA00022640"/>
    </source>
</evidence>
<dbReference type="InterPro" id="IPR029045">
    <property type="entry name" value="ClpP/crotonase-like_dom_sf"/>
</dbReference>
<dbReference type="InterPro" id="IPR023562">
    <property type="entry name" value="ClpP/TepA"/>
</dbReference>
<dbReference type="RefSeq" id="YP_009764676.1">
    <property type="nucleotide sequence ID" value="NC_047311.1"/>
</dbReference>
<keyword evidence="2 9" id="KW-0934">Plastid</keyword>
<dbReference type="SUPFAM" id="SSF52096">
    <property type="entry name" value="ClpP/crotonase"/>
    <property type="match status" value="1"/>
</dbReference>
<dbReference type="AlphaFoldDB" id="A0A6H0DZG8"/>
<dbReference type="GO" id="GO:0009368">
    <property type="term" value="C:endopeptidase Clp complex"/>
    <property type="evidence" value="ECO:0007669"/>
    <property type="project" value="TreeGrafter"/>
</dbReference>
<name>A0A6H0DZG8_CANCT</name>
<dbReference type="PANTHER" id="PTHR10381">
    <property type="entry name" value="ATP-DEPENDENT CLP PROTEASE PROTEOLYTIC SUBUNIT"/>
    <property type="match status" value="1"/>
</dbReference>
<evidence type="ECO:0000256" key="5">
    <source>
        <dbReference type="ARBA" id="ARBA00022825"/>
    </source>
</evidence>
<evidence type="ECO:0000313" key="9">
    <source>
        <dbReference type="EMBL" id="QIS94953.1"/>
    </source>
</evidence>
<evidence type="ECO:0000256" key="3">
    <source>
        <dbReference type="ARBA" id="ARBA00022670"/>
    </source>
</evidence>